<keyword evidence="2" id="KW-0812">Transmembrane</keyword>
<organism evidence="4 5">
    <name type="scientific">Araneus ventricosus</name>
    <name type="common">Orbweaver spider</name>
    <name type="synonym">Epeira ventricosa</name>
    <dbReference type="NCBI Taxonomy" id="182803"/>
    <lineage>
        <taxon>Eukaryota</taxon>
        <taxon>Metazoa</taxon>
        <taxon>Ecdysozoa</taxon>
        <taxon>Arthropoda</taxon>
        <taxon>Chelicerata</taxon>
        <taxon>Arachnida</taxon>
        <taxon>Araneae</taxon>
        <taxon>Araneomorphae</taxon>
        <taxon>Entelegynae</taxon>
        <taxon>Araneoidea</taxon>
        <taxon>Araneidae</taxon>
        <taxon>Araneus</taxon>
    </lineage>
</organism>
<dbReference type="GO" id="GO:0005509">
    <property type="term" value="F:calcium ion binding"/>
    <property type="evidence" value="ECO:0007669"/>
    <property type="project" value="InterPro"/>
</dbReference>
<keyword evidence="2" id="KW-0472">Membrane</keyword>
<dbReference type="InterPro" id="IPR002048">
    <property type="entry name" value="EF_hand_dom"/>
</dbReference>
<name>A0A4Y2KX12_ARAVE</name>
<keyword evidence="5" id="KW-1185">Reference proteome</keyword>
<evidence type="ECO:0000259" key="3">
    <source>
        <dbReference type="PROSITE" id="PS50222"/>
    </source>
</evidence>
<feature type="transmembrane region" description="Helical" evidence="2">
    <location>
        <begin position="48"/>
        <end position="65"/>
    </location>
</feature>
<keyword evidence="2" id="KW-1133">Transmembrane helix</keyword>
<sequence>MIVIMTSTQKLREDPNSHHRPQPNPSCRRYVPSRGGGSNRPLPTMSRLLLILFSVVALCAVISAAPSRQKRGFRNAALSTARGFGKRMQQSEDMGLHEDLSRPMASNWFAEQVARSPALAKYLVEKVIDQNGDGLIHPDEVYQSL</sequence>
<dbReference type="AlphaFoldDB" id="A0A4Y2KX12"/>
<comment type="caution">
    <text evidence="4">The sequence shown here is derived from an EMBL/GenBank/DDBJ whole genome shotgun (WGS) entry which is preliminary data.</text>
</comment>
<protein>
    <recommendedName>
        <fullName evidence="3">EF-hand domain-containing protein</fullName>
    </recommendedName>
</protein>
<evidence type="ECO:0000256" key="2">
    <source>
        <dbReference type="SAM" id="Phobius"/>
    </source>
</evidence>
<reference evidence="4 5" key="1">
    <citation type="journal article" date="2019" name="Sci. Rep.">
        <title>Orb-weaving spider Araneus ventricosus genome elucidates the spidroin gene catalogue.</title>
        <authorList>
            <person name="Kono N."/>
            <person name="Nakamura H."/>
            <person name="Ohtoshi R."/>
            <person name="Moran D.A.P."/>
            <person name="Shinohara A."/>
            <person name="Yoshida Y."/>
            <person name="Fujiwara M."/>
            <person name="Mori M."/>
            <person name="Tomita M."/>
            <person name="Arakawa K."/>
        </authorList>
    </citation>
    <scope>NUCLEOTIDE SEQUENCE [LARGE SCALE GENOMIC DNA]</scope>
</reference>
<feature type="domain" description="EF-hand" evidence="3">
    <location>
        <begin position="126"/>
        <end position="145"/>
    </location>
</feature>
<evidence type="ECO:0000313" key="4">
    <source>
        <dbReference type="EMBL" id="GBN05916.1"/>
    </source>
</evidence>
<accession>A0A4Y2KX12</accession>
<dbReference type="OrthoDB" id="6101901at2759"/>
<evidence type="ECO:0000313" key="5">
    <source>
        <dbReference type="Proteomes" id="UP000499080"/>
    </source>
</evidence>
<dbReference type="PROSITE" id="PS50222">
    <property type="entry name" value="EF_HAND_2"/>
    <property type="match status" value="1"/>
</dbReference>
<dbReference type="Proteomes" id="UP000499080">
    <property type="component" value="Unassembled WGS sequence"/>
</dbReference>
<proteinExistence type="predicted"/>
<gene>
    <name evidence="4" type="ORF">AVEN_261884_1</name>
</gene>
<dbReference type="EMBL" id="BGPR01005012">
    <property type="protein sequence ID" value="GBN05916.1"/>
    <property type="molecule type" value="Genomic_DNA"/>
</dbReference>
<evidence type="ECO:0000256" key="1">
    <source>
        <dbReference type="SAM" id="MobiDB-lite"/>
    </source>
</evidence>
<feature type="region of interest" description="Disordered" evidence="1">
    <location>
        <begin position="1"/>
        <end position="38"/>
    </location>
</feature>